<dbReference type="EMBL" id="JANBPG010000049">
    <property type="protein sequence ID" value="KAJ1901008.1"/>
    <property type="molecule type" value="Genomic_DNA"/>
</dbReference>
<gene>
    <name evidence="1" type="primary">SUA7_2</name>
    <name evidence="1" type="ORF">LPJ66_001087</name>
</gene>
<comment type="caution">
    <text evidence="1">The sequence shown here is derived from an EMBL/GenBank/DDBJ whole genome shotgun (WGS) entry which is preliminary data.</text>
</comment>
<accession>A0ACC1IU74</accession>
<dbReference type="Proteomes" id="UP001150581">
    <property type="component" value="Unassembled WGS sequence"/>
</dbReference>
<name>A0ACC1IU74_9FUNG</name>
<evidence type="ECO:0000313" key="1">
    <source>
        <dbReference type="EMBL" id="KAJ1901008.1"/>
    </source>
</evidence>
<protein>
    <submittedName>
        <fullName evidence="1">Transcription initiation factor IIB</fullName>
    </submittedName>
</protein>
<evidence type="ECO:0000313" key="2">
    <source>
        <dbReference type="Proteomes" id="UP001150581"/>
    </source>
</evidence>
<sequence>MSNTTDDKDNNILTSPDKKWSVVLTCSDCRKEPPNIVEDFASGDLVCGDCGLVLGDRIIDTRSEWRTFANDEGGDPSRVGSAANPLLDGDQLDTLIAGGNGGSGLAHNLNRIQGRTAYEVHGKVLAQTYKDISSLCEAFTMSKSTIDIAKGLYRKMENGKLQRGRNNDAIIAGCILLACRQDNAPRSYAEICKLTKVNRKDIGRTLKFIKAKLGTESGKTSSNDLIGRFCSNLGLDQDTQRITNILAEMAKDIQTIAGKSPVSIASACIYMASHLTGNSRDANDISKISGVGGTTIKTTYKVLYQNRNTLLTPEIMREGSAANESNLIEP</sequence>
<reference evidence="1" key="1">
    <citation type="submission" date="2022-07" db="EMBL/GenBank/DDBJ databases">
        <title>Phylogenomic reconstructions and comparative analyses of Kickxellomycotina fungi.</title>
        <authorList>
            <person name="Reynolds N.K."/>
            <person name="Stajich J.E."/>
            <person name="Barry K."/>
            <person name="Grigoriev I.V."/>
            <person name="Crous P."/>
            <person name="Smith M.E."/>
        </authorList>
    </citation>
    <scope>NUCLEOTIDE SEQUENCE</scope>
    <source>
        <strain evidence="1">Benny 63K</strain>
    </source>
</reference>
<proteinExistence type="predicted"/>
<keyword evidence="2" id="KW-1185">Reference proteome</keyword>
<organism evidence="1 2">
    <name type="scientific">Kickxella alabastrina</name>
    <dbReference type="NCBI Taxonomy" id="61397"/>
    <lineage>
        <taxon>Eukaryota</taxon>
        <taxon>Fungi</taxon>
        <taxon>Fungi incertae sedis</taxon>
        <taxon>Zoopagomycota</taxon>
        <taxon>Kickxellomycotina</taxon>
        <taxon>Kickxellomycetes</taxon>
        <taxon>Kickxellales</taxon>
        <taxon>Kickxellaceae</taxon>
        <taxon>Kickxella</taxon>
    </lineage>
</organism>